<name>A0A1A8J8B2_NOTKU</name>
<feature type="region of interest" description="Disordered" evidence="1">
    <location>
        <begin position="53"/>
        <end position="88"/>
    </location>
</feature>
<sequence length="160" mass="17702">IKMSFLPKMLLRPKSLVTECIICFYRFQETKREIKQVGRKKVLKQELNKAPVDGEFTTENRPCRAVAPPHNSQQQSEEPPGPESAASCQLSHRGAPLSLCRFYGSLLPQTANPPALLSQSCNEDGSLNLLFPTYEQRIIDLNSGHIGGAIVATNLGEESH</sequence>
<feature type="non-terminal residue" evidence="2">
    <location>
        <position position="1"/>
    </location>
</feature>
<protein>
    <submittedName>
        <fullName evidence="2">Uncharacterized protein</fullName>
    </submittedName>
</protein>
<accession>A0A1A8J8B2</accession>
<organism evidence="2">
    <name type="scientific">Nothobranchius kuhntae</name>
    <name type="common">Beira killifish</name>
    <dbReference type="NCBI Taxonomy" id="321403"/>
    <lineage>
        <taxon>Eukaryota</taxon>
        <taxon>Metazoa</taxon>
        <taxon>Chordata</taxon>
        <taxon>Craniata</taxon>
        <taxon>Vertebrata</taxon>
        <taxon>Euteleostomi</taxon>
        <taxon>Actinopterygii</taxon>
        <taxon>Neopterygii</taxon>
        <taxon>Teleostei</taxon>
        <taxon>Neoteleostei</taxon>
        <taxon>Acanthomorphata</taxon>
        <taxon>Ovalentaria</taxon>
        <taxon>Atherinomorphae</taxon>
        <taxon>Cyprinodontiformes</taxon>
        <taxon>Nothobranchiidae</taxon>
        <taxon>Nothobranchius</taxon>
    </lineage>
</organism>
<reference evidence="2" key="2">
    <citation type="submission" date="2016-06" db="EMBL/GenBank/DDBJ databases">
        <title>The genome of a short-lived fish provides insights into sex chromosome evolution and the genetic control of aging.</title>
        <authorList>
            <person name="Reichwald K."/>
            <person name="Felder M."/>
            <person name="Petzold A."/>
            <person name="Koch P."/>
            <person name="Groth M."/>
            <person name="Platzer M."/>
        </authorList>
    </citation>
    <scope>NUCLEOTIDE SEQUENCE</scope>
    <source>
        <tissue evidence="2">Brain</tissue>
    </source>
</reference>
<evidence type="ECO:0000256" key="1">
    <source>
        <dbReference type="SAM" id="MobiDB-lite"/>
    </source>
</evidence>
<evidence type="ECO:0000313" key="2">
    <source>
        <dbReference type="EMBL" id="SBR04928.1"/>
    </source>
</evidence>
<reference evidence="2" key="1">
    <citation type="submission" date="2016-05" db="EMBL/GenBank/DDBJ databases">
        <authorList>
            <person name="Lavstsen T."/>
            <person name="Jespersen J.S."/>
        </authorList>
    </citation>
    <scope>NUCLEOTIDE SEQUENCE</scope>
    <source>
        <tissue evidence="2">Brain</tissue>
    </source>
</reference>
<dbReference type="EMBL" id="HAED01018483">
    <property type="protein sequence ID" value="SBR04928.1"/>
    <property type="molecule type" value="Transcribed_RNA"/>
</dbReference>
<feature type="non-terminal residue" evidence="2">
    <location>
        <position position="160"/>
    </location>
</feature>
<dbReference type="AlphaFoldDB" id="A0A1A8J8B2"/>
<gene>
    <name evidence="2" type="primary">Nfu_g_1_010616</name>
</gene>
<proteinExistence type="predicted"/>